<reference evidence="5" key="1">
    <citation type="submission" date="2020-01" db="EMBL/GenBank/DDBJ databases">
        <title>Draft genome sequence of the Termite Coptotermes fromosanus.</title>
        <authorList>
            <person name="Itakura S."/>
            <person name="Yosikawa Y."/>
            <person name="Umezawa K."/>
        </authorList>
    </citation>
    <scope>NUCLEOTIDE SEQUENCE [LARGE SCALE GENOMIC DNA]</scope>
</reference>
<keyword evidence="1" id="KW-0479">Metal-binding</keyword>
<protein>
    <recommendedName>
        <fullName evidence="3">C2H2-type domain-containing protein</fullName>
    </recommendedName>
</protein>
<dbReference type="AlphaFoldDB" id="A0A6L2Q4X4"/>
<dbReference type="InterPro" id="IPR013087">
    <property type="entry name" value="Znf_C2H2_type"/>
</dbReference>
<keyword evidence="1" id="KW-0862">Zinc</keyword>
<dbReference type="SUPFAM" id="SSF57667">
    <property type="entry name" value="beta-beta-alpha zinc fingers"/>
    <property type="match status" value="1"/>
</dbReference>
<dbReference type="GO" id="GO:0008270">
    <property type="term" value="F:zinc ion binding"/>
    <property type="evidence" value="ECO:0007669"/>
    <property type="project" value="UniProtKB-KW"/>
</dbReference>
<feature type="non-terminal residue" evidence="4">
    <location>
        <position position="1"/>
    </location>
</feature>
<dbReference type="SMART" id="SM00355">
    <property type="entry name" value="ZnF_C2H2"/>
    <property type="match status" value="2"/>
</dbReference>
<dbReference type="Proteomes" id="UP000502823">
    <property type="component" value="Unassembled WGS sequence"/>
</dbReference>
<gene>
    <name evidence="4" type="ORF">Cfor_08746</name>
</gene>
<name>A0A6L2Q4X4_COPFO</name>
<evidence type="ECO:0000259" key="3">
    <source>
        <dbReference type="PROSITE" id="PS50157"/>
    </source>
</evidence>
<dbReference type="PROSITE" id="PS50157">
    <property type="entry name" value="ZINC_FINGER_C2H2_2"/>
    <property type="match status" value="2"/>
</dbReference>
<accession>A0A6L2Q4X4</accession>
<dbReference type="InterPro" id="IPR036236">
    <property type="entry name" value="Znf_C2H2_sf"/>
</dbReference>
<feature type="domain" description="C2H2-type" evidence="3">
    <location>
        <begin position="166"/>
        <end position="189"/>
    </location>
</feature>
<sequence>NRINRHFHCIRPGCGYSFVRYSTMAIHEQKHCNGGGGDAEEANEAAQETSGSHRRSCDSPISTGSHSLKKEPGEQIGVFLLYTRVKVIDAQTSHLLNFNKSKRSAYFYPLSEGGSQQSLSRLLQQQSQQHDVVSRPDWMSLERHVRYGPEQSCSRPFCKLKRKEHYHCNACNQAFSELDRLRPHIAKHSSGALSPPAIKREPEDNNNEESNDSINNGPGGPSVNEQQSPGSETPHGPGSGLPPPGTGLHHPSVFPPHSSPSSSAAAAASFSAAMAAAAAAGQQFALITSQGIPFIQPGIPAIYSSPAGKYIHARMLALGEGT</sequence>
<evidence type="ECO:0000313" key="5">
    <source>
        <dbReference type="Proteomes" id="UP000502823"/>
    </source>
</evidence>
<evidence type="ECO:0000256" key="2">
    <source>
        <dbReference type="SAM" id="MobiDB-lite"/>
    </source>
</evidence>
<proteinExistence type="predicted"/>
<dbReference type="InParanoid" id="A0A6L2Q4X4"/>
<dbReference type="PROSITE" id="PS00028">
    <property type="entry name" value="ZINC_FINGER_C2H2_1"/>
    <property type="match status" value="2"/>
</dbReference>
<evidence type="ECO:0000313" key="4">
    <source>
        <dbReference type="EMBL" id="GFG37855.1"/>
    </source>
</evidence>
<comment type="caution">
    <text evidence="4">The sequence shown here is derived from an EMBL/GenBank/DDBJ whole genome shotgun (WGS) entry which is preliminary data.</text>
</comment>
<dbReference type="EMBL" id="BLKM01000728">
    <property type="protein sequence ID" value="GFG37855.1"/>
    <property type="molecule type" value="Genomic_DNA"/>
</dbReference>
<feature type="region of interest" description="Disordered" evidence="2">
    <location>
        <begin position="188"/>
        <end position="263"/>
    </location>
</feature>
<organism evidence="4 5">
    <name type="scientific">Coptotermes formosanus</name>
    <name type="common">Formosan subterranean termite</name>
    <dbReference type="NCBI Taxonomy" id="36987"/>
    <lineage>
        <taxon>Eukaryota</taxon>
        <taxon>Metazoa</taxon>
        <taxon>Ecdysozoa</taxon>
        <taxon>Arthropoda</taxon>
        <taxon>Hexapoda</taxon>
        <taxon>Insecta</taxon>
        <taxon>Pterygota</taxon>
        <taxon>Neoptera</taxon>
        <taxon>Polyneoptera</taxon>
        <taxon>Dictyoptera</taxon>
        <taxon>Blattodea</taxon>
        <taxon>Blattoidea</taxon>
        <taxon>Termitoidae</taxon>
        <taxon>Rhinotermitidae</taxon>
        <taxon>Coptotermes</taxon>
    </lineage>
</organism>
<feature type="domain" description="C2H2-type" evidence="3">
    <location>
        <begin position="7"/>
        <end position="31"/>
    </location>
</feature>
<keyword evidence="5" id="KW-1185">Reference proteome</keyword>
<keyword evidence="1" id="KW-0863">Zinc-finger</keyword>
<feature type="region of interest" description="Disordered" evidence="2">
    <location>
        <begin position="32"/>
        <end position="69"/>
    </location>
</feature>
<evidence type="ECO:0000256" key="1">
    <source>
        <dbReference type="PROSITE-ProRule" id="PRU00042"/>
    </source>
</evidence>
<dbReference type="OrthoDB" id="10063916at2759"/>